<evidence type="ECO:0000313" key="2">
    <source>
        <dbReference type="Proteomes" id="UP000315295"/>
    </source>
</evidence>
<dbReference type="EMBL" id="VIEB01000044">
    <property type="protein sequence ID" value="TQE10296.1"/>
    <property type="molecule type" value="Genomic_DNA"/>
</dbReference>
<dbReference type="Proteomes" id="UP000315295">
    <property type="component" value="Unassembled WGS sequence"/>
</dbReference>
<proteinExistence type="predicted"/>
<evidence type="ECO:0000313" key="1">
    <source>
        <dbReference type="EMBL" id="TQE10296.1"/>
    </source>
</evidence>
<dbReference type="AlphaFoldDB" id="A0A540NGY7"/>
<keyword evidence="2" id="KW-1185">Reference proteome</keyword>
<sequence>MSLNDGKVHPTSCNCDMEKDNPFKIFMGYNSCEDIAYEVESTDFSFTTFFTPHLENYEGWAVFVDCDFLYLVDIKELRDLTDDKYAIMCVQHEYTPKETTKMDGAVQTVYPRKNWSSMVLYNCRHPKNKVLTLEVVNAQTDDFLHRFQWLEDEEIKSIPFTWNFLEGHNQVVENDPKTFPKAIHYTRGGSWFEAWKGCEFADLWLNEMEKYVQEMNKEIRN</sequence>
<comment type="caution">
    <text evidence="1">The sequence shown here is derived from an EMBL/GenBank/DDBJ whole genome shotgun (WGS) entry which is preliminary data.</text>
</comment>
<name>A0A540NGY7_MALBA</name>
<dbReference type="SUPFAM" id="SSF53448">
    <property type="entry name" value="Nucleotide-diphospho-sugar transferases"/>
    <property type="match status" value="1"/>
</dbReference>
<reference evidence="1 2" key="1">
    <citation type="journal article" date="2019" name="G3 (Bethesda)">
        <title>Sequencing of a Wild Apple (Malus baccata) Genome Unravels the Differences Between Cultivated and Wild Apple Species Regarding Disease Resistance and Cold Tolerance.</title>
        <authorList>
            <person name="Chen X."/>
        </authorList>
    </citation>
    <scope>NUCLEOTIDE SEQUENCE [LARGE SCALE GENOMIC DNA]</scope>
    <source>
        <strain evidence="2">cv. Shandingzi</strain>
        <tissue evidence="1">Leaves</tissue>
    </source>
</reference>
<dbReference type="Gene3D" id="3.90.550.10">
    <property type="entry name" value="Spore Coat Polysaccharide Biosynthesis Protein SpsA, Chain A"/>
    <property type="match status" value="1"/>
</dbReference>
<dbReference type="PANTHER" id="PTHR35105:SF2">
    <property type="entry name" value="PROTEIN CDI"/>
    <property type="match status" value="1"/>
</dbReference>
<dbReference type="InterPro" id="IPR029044">
    <property type="entry name" value="Nucleotide-diphossugar_trans"/>
</dbReference>
<evidence type="ECO:0008006" key="3">
    <source>
        <dbReference type="Google" id="ProtNLM"/>
    </source>
</evidence>
<gene>
    <name evidence="1" type="ORF">C1H46_004135</name>
</gene>
<accession>A0A540NGY7</accession>
<dbReference type="PANTHER" id="PTHR35105">
    <property type="entry name" value="EXPRESSED PROTEIN"/>
    <property type="match status" value="1"/>
</dbReference>
<organism evidence="1 2">
    <name type="scientific">Malus baccata</name>
    <name type="common">Siberian crab apple</name>
    <name type="synonym">Pyrus baccata</name>
    <dbReference type="NCBI Taxonomy" id="106549"/>
    <lineage>
        <taxon>Eukaryota</taxon>
        <taxon>Viridiplantae</taxon>
        <taxon>Streptophyta</taxon>
        <taxon>Embryophyta</taxon>
        <taxon>Tracheophyta</taxon>
        <taxon>Spermatophyta</taxon>
        <taxon>Magnoliopsida</taxon>
        <taxon>eudicotyledons</taxon>
        <taxon>Gunneridae</taxon>
        <taxon>Pentapetalae</taxon>
        <taxon>rosids</taxon>
        <taxon>fabids</taxon>
        <taxon>Rosales</taxon>
        <taxon>Rosaceae</taxon>
        <taxon>Amygdaloideae</taxon>
        <taxon>Maleae</taxon>
        <taxon>Malus</taxon>
    </lineage>
</organism>
<protein>
    <recommendedName>
        <fullName evidence="3">Nucleotide-diphospho-sugar transferase domain-containing protein</fullName>
    </recommendedName>
</protein>